<dbReference type="AlphaFoldDB" id="A0A2S9JDL7"/>
<dbReference type="SUPFAM" id="SSF55895">
    <property type="entry name" value="Ribonuclease Rh-like"/>
    <property type="match status" value="1"/>
</dbReference>
<dbReference type="GO" id="GO:0006401">
    <property type="term" value="P:RNA catabolic process"/>
    <property type="evidence" value="ECO:0007669"/>
    <property type="project" value="TreeGrafter"/>
</dbReference>
<dbReference type="PANTHER" id="PTHR11240">
    <property type="entry name" value="RIBONUCLEASE T2"/>
    <property type="match status" value="1"/>
</dbReference>
<dbReference type="InterPro" id="IPR036430">
    <property type="entry name" value="RNase_T2-like_sf"/>
</dbReference>
<dbReference type="GO" id="GO:0033897">
    <property type="term" value="F:ribonuclease T2 activity"/>
    <property type="evidence" value="ECO:0007669"/>
    <property type="project" value="InterPro"/>
</dbReference>
<dbReference type="Pfam" id="PF00445">
    <property type="entry name" value="Ribonuclease_T2"/>
    <property type="match status" value="1"/>
</dbReference>
<dbReference type="RefSeq" id="WP_105735740.1">
    <property type="nucleotide sequence ID" value="NZ_PVBT01000006.1"/>
</dbReference>
<evidence type="ECO:0000313" key="4">
    <source>
        <dbReference type="Proteomes" id="UP000238563"/>
    </source>
</evidence>
<protein>
    <submittedName>
        <fullName evidence="3">Ribonuclease</fullName>
    </submittedName>
</protein>
<gene>
    <name evidence="3" type="ORF">C5750_19270</name>
</gene>
<dbReference type="PROSITE" id="PS00530">
    <property type="entry name" value="RNASE_T2_1"/>
    <property type="match status" value="1"/>
</dbReference>
<organism evidence="3 4">
    <name type="scientific">Phyllobacterium myrsinacearum</name>
    <dbReference type="NCBI Taxonomy" id="28101"/>
    <lineage>
        <taxon>Bacteria</taxon>
        <taxon>Pseudomonadati</taxon>
        <taxon>Pseudomonadota</taxon>
        <taxon>Alphaproteobacteria</taxon>
        <taxon>Hyphomicrobiales</taxon>
        <taxon>Phyllobacteriaceae</taxon>
        <taxon>Phyllobacterium</taxon>
    </lineage>
</organism>
<dbReference type="OrthoDB" id="4720638at2"/>
<reference evidence="3 4" key="1">
    <citation type="submission" date="2018-02" db="EMBL/GenBank/DDBJ databases">
        <title>The draft genome of Phyllobacterium myrsinacearum DSM5892.</title>
        <authorList>
            <person name="Li L."/>
            <person name="Liu L."/>
            <person name="Zhang X."/>
            <person name="Wang T."/>
        </authorList>
    </citation>
    <scope>NUCLEOTIDE SEQUENCE [LARGE SCALE GENOMIC DNA]</scope>
    <source>
        <strain evidence="3 4">DSM 5892</strain>
    </source>
</reference>
<evidence type="ECO:0000256" key="2">
    <source>
        <dbReference type="RuleBase" id="RU004328"/>
    </source>
</evidence>
<dbReference type="CDD" id="cd01062">
    <property type="entry name" value="RNase_T2_prok"/>
    <property type="match status" value="1"/>
</dbReference>
<dbReference type="InterPro" id="IPR018188">
    <property type="entry name" value="RNase_T2_His_AS_1"/>
</dbReference>
<comment type="caution">
    <text evidence="3">The sequence shown here is derived from an EMBL/GenBank/DDBJ whole genome shotgun (WGS) entry which is preliminary data.</text>
</comment>
<dbReference type="GO" id="GO:0003723">
    <property type="term" value="F:RNA binding"/>
    <property type="evidence" value="ECO:0007669"/>
    <property type="project" value="InterPro"/>
</dbReference>
<dbReference type="InterPro" id="IPR039378">
    <property type="entry name" value="RNase_T2_prok"/>
</dbReference>
<sequence>MQLGSLARYALFAALLGVSVLTYLREQQPRQSLAPAQTPEVIAAGERQTTGAPAASVPAGSGFDFYVLALSWSPSYCAAEGSNANRQQCSTGRPYGFVVHGLWPQYEQGYPQDCTTDEPRDVPFSQARQLSDIMPSAGLVTYEWRKHGTCTGLTQKDYFSVMRQAVSRVAIPSAYNQPTQRAPVNPQLVEQAFVTANPGMTRDAVSVTCDSTFLREVRVCLTKDLQFRSCPEIDRSSCRRRSVDMPGTR</sequence>
<dbReference type="EMBL" id="PVBT01000006">
    <property type="protein sequence ID" value="PRD50987.1"/>
    <property type="molecule type" value="Genomic_DNA"/>
</dbReference>
<dbReference type="PANTHER" id="PTHR11240:SF22">
    <property type="entry name" value="RIBONUCLEASE T2"/>
    <property type="match status" value="1"/>
</dbReference>
<dbReference type="Gene3D" id="3.90.730.10">
    <property type="entry name" value="Ribonuclease T2-like"/>
    <property type="match status" value="1"/>
</dbReference>
<comment type="similarity">
    <text evidence="1 2">Belongs to the RNase T2 family.</text>
</comment>
<keyword evidence="4" id="KW-1185">Reference proteome</keyword>
<accession>A0A2S9JDL7</accession>
<dbReference type="InterPro" id="IPR001568">
    <property type="entry name" value="RNase_T2-like"/>
</dbReference>
<proteinExistence type="inferred from homology"/>
<evidence type="ECO:0000313" key="3">
    <source>
        <dbReference type="EMBL" id="PRD50987.1"/>
    </source>
</evidence>
<name>A0A2S9JDL7_9HYPH</name>
<evidence type="ECO:0000256" key="1">
    <source>
        <dbReference type="ARBA" id="ARBA00007469"/>
    </source>
</evidence>
<dbReference type="Proteomes" id="UP000238563">
    <property type="component" value="Unassembled WGS sequence"/>
</dbReference>